<dbReference type="OrthoDB" id="430354at2759"/>
<comment type="similarity">
    <text evidence="3">Belongs to the MNN1/MNT family.</text>
</comment>
<dbReference type="GO" id="GO:0046354">
    <property type="term" value="P:mannan biosynthetic process"/>
    <property type="evidence" value="ECO:0007669"/>
    <property type="project" value="TreeGrafter"/>
</dbReference>
<evidence type="ECO:0000256" key="6">
    <source>
        <dbReference type="ARBA" id="ARBA00022968"/>
    </source>
</evidence>
<evidence type="ECO:0000313" key="11">
    <source>
        <dbReference type="EMBL" id="GMF28053.1"/>
    </source>
</evidence>
<gene>
    <name evidence="11" type="ORF">Plil01_001177600</name>
</gene>
<dbReference type="GO" id="GO:0000026">
    <property type="term" value="F:alpha-1,2-mannosyltransferase activity"/>
    <property type="evidence" value="ECO:0007669"/>
    <property type="project" value="TreeGrafter"/>
</dbReference>
<dbReference type="Pfam" id="PF11051">
    <property type="entry name" value="Mannosyl_trans3"/>
    <property type="match status" value="1"/>
</dbReference>
<dbReference type="SUPFAM" id="SSF53448">
    <property type="entry name" value="Nucleotide-diphospho-sugar transferases"/>
    <property type="match status" value="1"/>
</dbReference>
<dbReference type="GO" id="GO:0000139">
    <property type="term" value="C:Golgi membrane"/>
    <property type="evidence" value="ECO:0007669"/>
    <property type="project" value="UniProtKB-SubCell"/>
</dbReference>
<dbReference type="Gene3D" id="3.90.550.10">
    <property type="entry name" value="Spore Coat Polysaccharide Biosynthesis Protein SpsA, Chain A"/>
    <property type="match status" value="1"/>
</dbReference>
<reference evidence="11" key="1">
    <citation type="submission" date="2023-04" db="EMBL/GenBank/DDBJ databases">
        <title>Phytophthora lilii NBRC 32176.</title>
        <authorList>
            <person name="Ichikawa N."/>
            <person name="Sato H."/>
            <person name="Tonouchi N."/>
        </authorList>
    </citation>
    <scope>NUCLEOTIDE SEQUENCE</scope>
    <source>
        <strain evidence="11">NBRC 32176</strain>
    </source>
</reference>
<dbReference type="Proteomes" id="UP001165083">
    <property type="component" value="Unassembled WGS sequence"/>
</dbReference>
<evidence type="ECO:0000256" key="9">
    <source>
        <dbReference type="ARBA" id="ARBA00023136"/>
    </source>
</evidence>
<dbReference type="PANTHER" id="PTHR31646">
    <property type="entry name" value="ALPHA-1,2-MANNOSYLTRANSFERASE MNN2"/>
    <property type="match status" value="1"/>
</dbReference>
<dbReference type="InterPro" id="IPR029044">
    <property type="entry name" value="Nucleotide-diphossugar_trans"/>
</dbReference>
<comment type="caution">
    <text evidence="11">The sequence shown here is derived from an EMBL/GenBank/DDBJ whole genome shotgun (WGS) entry which is preliminary data.</text>
</comment>
<evidence type="ECO:0000256" key="4">
    <source>
        <dbReference type="ARBA" id="ARBA00022679"/>
    </source>
</evidence>
<dbReference type="EMBL" id="BSXW01000692">
    <property type="protein sequence ID" value="GMF28053.1"/>
    <property type="molecule type" value="Genomic_DNA"/>
</dbReference>
<organism evidence="11 12">
    <name type="scientific">Phytophthora lilii</name>
    <dbReference type="NCBI Taxonomy" id="2077276"/>
    <lineage>
        <taxon>Eukaryota</taxon>
        <taxon>Sar</taxon>
        <taxon>Stramenopiles</taxon>
        <taxon>Oomycota</taxon>
        <taxon>Peronosporomycetes</taxon>
        <taxon>Peronosporales</taxon>
        <taxon>Peronosporaceae</taxon>
        <taxon>Phytophthora</taxon>
    </lineage>
</organism>
<evidence type="ECO:0000256" key="10">
    <source>
        <dbReference type="ARBA" id="ARBA00037847"/>
    </source>
</evidence>
<comment type="subcellular location">
    <subcellularLocation>
        <location evidence="10">Endomembrane system</location>
        <topology evidence="10">Single-pass membrane protein</topology>
    </subcellularLocation>
    <subcellularLocation>
        <location evidence="1">Golgi apparatus membrane</location>
    </subcellularLocation>
    <subcellularLocation>
        <location evidence="2">Membrane</location>
        <topology evidence="2">Single-pass type II membrane protein</topology>
    </subcellularLocation>
</comment>
<dbReference type="InterPro" id="IPR022751">
    <property type="entry name" value="Alpha_mannosyltransferase"/>
</dbReference>
<evidence type="ECO:0000313" key="12">
    <source>
        <dbReference type="Proteomes" id="UP001165083"/>
    </source>
</evidence>
<keyword evidence="6" id="KW-0735">Signal-anchor</keyword>
<evidence type="ECO:0000256" key="8">
    <source>
        <dbReference type="ARBA" id="ARBA00023034"/>
    </source>
</evidence>
<dbReference type="AlphaFoldDB" id="A0A9W6U3E8"/>
<evidence type="ECO:0000256" key="5">
    <source>
        <dbReference type="ARBA" id="ARBA00022692"/>
    </source>
</evidence>
<keyword evidence="5" id="KW-0812">Transmembrane</keyword>
<proteinExistence type="inferred from homology"/>
<evidence type="ECO:0000256" key="2">
    <source>
        <dbReference type="ARBA" id="ARBA00004606"/>
    </source>
</evidence>
<sequence length="413" mass="46870">MRRHCTSLFHATRFSCQDAIGFVEFRLQARKAIDKALAPGFALPNVVKGSQGQVKDGIVIVVYPKLVASAYALVRTLRELGCELPIQLWYCPQELYSFPGPLTPLKRLADSDPKVSFHKIDDTRAMGFGAKVFSIYHSTLDRVLFLDADNFPVRDPSSLFSSAEFKSTGAVFWPDYWHPGHSIFNIHEKSMLWELLDVPFTDMFEQESGQLLIDRRRNAAPMKLAFFYMFHRPNYFKKLKVAHGDKDLFRFAWLKLNASFHMVQTPPAVAGKAINDIFCGMTMAQHDLNGKVLFLHRNQFKLTGKIAGLKKREAPEADGLPDPVIWTHLLSFNNSYARDHYIIETYRAAPAFPGSQSCFGKRDLDKDPHFVYRQINSLSFAGLESKVRQLAVDAVALLPASHNADTIRKRLVE</sequence>
<dbReference type="PANTHER" id="PTHR31646:SF1">
    <property type="entry name" value="ALPHA-1,2-MANNOSYLTRANSFERASE MNN2"/>
    <property type="match status" value="1"/>
</dbReference>
<keyword evidence="7" id="KW-1133">Transmembrane helix</keyword>
<keyword evidence="9" id="KW-0472">Membrane</keyword>
<evidence type="ECO:0000256" key="7">
    <source>
        <dbReference type="ARBA" id="ARBA00022989"/>
    </source>
</evidence>
<accession>A0A9W6U3E8</accession>
<protein>
    <submittedName>
        <fullName evidence="11">Unnamed protein product</fullName>
    </submittedName>
</protein>
<evidence type="ECO:0000256" key="3">
    <source>
        <dbReference type="ARBA" id="ARBA00009105"/>
    </source>
</evidence>
<keyword evidence="8" id="KW-0333">Golgi apparatus</keyword>
<evidence type="ECO:0000256" key="1">
    <source>
        <dbReference type="ARBA" id="ARBA00004394"/>
    </source>
</evidence>
<keyword evidence="12" id="KW-1185">Reference proteome</keyword>
<keyword evidence="4" id="KW-0808">Transferase</keyword>
<name>A0A9W6U3E8_9STRA</name>